<comment type="caution">
    <text evidence="1">The sequence shown here is derived from an EMBL/GenBank/DDBJ whole genome shotgun (WGS) entry which is preliminary data.</text>
</comment>
<dbReference type="AlphaFoldDB" id="A0A413T2B2"/>
<dbReference type="EMBL" id="QSFT01000007">
    <property type="protein sequence ID" value="RHA77214.1"/>
    <property type="molecule type" value="Genomic_DNA"/>
</dbReference>
<reference evidence="1 2" key="1">
    <citation type="submission" date="2018-08" db="EMBL/GenBank/DDBJ databases">
        <title>A genome reference for cultivated species of the human gut microbiota.</title>
        <authorList>
            <person name="Zou Y."/>
            <person name="Xue W."/>
            <person name="Luo G."/>
        </authorList>
    </citation>
    <scope>NUCLEOTIDE SEQUENCE [LARGE SCALE GENOMIC DNA]</scope>
    <source>
        <strain evidence="1 2">AM42-38</strain>
    </source>
</reference>
<dbReference type="InterPro" id="IPR025590">
    <property type="entry name" value="DUF4348"/>
</dbReference>
<evidence type="ECO:0000313" key="1">
    <source>
        <dbReference type="EMBL" id="RHA77214.1"/>
    </source>
</evidence>
<organism evidence="1 2">
    <name type="scientific">Phocaeicola coprophilus</name>
    <dbReference type="NCBI Taxonomy" id="387090"/>
    <lineage>
        <taxon>Bacteria</taxon>
        <taxon>Pseudomonadati</taxon>
        <taxon>Bacteroidota</taxon>
        <taxon>Bacteroidia</taxon>
        <taxon>Bacteroidales</taxon>
        <taxon>Bacteroidaceae</taxon>
        <taxon>Phocaeicola</taxon>
    </lineage>
</organism>
<accession>A0A413T2B2</accession>
<dbReference type="Pfam" id="PF14254">
    <property type="entry name" value="DUF4348"/>
    <property type="match status" value="1"/>
</dbReference>
<gene>
    <name evidence="1" type="ORF">DW921_04850</name>
</gene>
<sequence length="315" mass="37400">MRDKKENSLLFDREKKKTANFAFDFSEVQMKKIVFGCCLLIFIASCGGNGKKVDPFEKLTEQLDSMNVGSDSVLQDTMVLVEEVIPVTVDESFADFFYNFASDEKFQRSRILFPMPYYEGKEVKRISREAWKFDPLFSRQDAYTILFDKAEEMEMEKDTSLHSVQVEWIYLKEKRVKRYYFERKKDAWFLEAINWEKLAHGEGNDEDFLTFYEHFASDSIFQRERLHYPLLFVTADPEDEFQILETTLDIGQWFAFRPPMMKEKLTNVRYGQTETLTSDTKVVEFKGFGNGFSNVMYFERRHGIWKLMKFEDLSD</sequence>
<dbReference type="Gene3D" id="3.10.450.410">
    <property type="match status" value="2"/>
</dbReference>
<dbReference type="Proteomes" id="UP000283855">
    <property type="component" value="Unassembled WGS sequence"/>
</dbReference>
<proteinExistence type="predicted"/>
<evidence type="ECO:0000313" key="2">
    <source>
        <dbReference type="Proteomes" id="UP000283855"/>
    </source>
</evidence>
<protein>
    <submittedName>
        <fullName evidence="1">DUF4348 domain-containing protein</fullName>
    </submittedName>
</protein>
<name>A0A413T2B2_9BACT</name>